<dbReference type="Proteomes" id="UP001323405">
    <property type="component" value="Unassembled WGS sequence"/>
</dbReference>
<organism evidence="2 3">
    <name type="scientific">Podospora pseudocomata</name>
    <dbReference type="NCBI Taxonomy" id="2093779"/>
    <lineage>
        <taxon>Eukaryota</taxon>
        <taxon>Fungi</taxon>
        <taxon>Dikarya</taxon>
        <taxon>Ascomycota</taxon>
        <taxon>Pezizomycotina</taxon>
        <taxon>Sordariomycetes</taxon>
        <taxon>Sordariomycetidae</taxon>
        <taxon>Sordariales</taxon>
        <taxon>Podosporaceae</taxon>
        <taxon>Podospora</taxon>
    </lineage>
</organism>
<feature type="region of interest" description="Disordered" evidence="1">
    <location>
        <begin position="47"/>
        <end position="78"/>
    </location>
</feature>
<name>A0ABR0GU50_9PEZI</name>
<accession>A0ABR0GU50</accession>
<comment type="caution">
    <text evidence="2">The sequence shown here is derived from an EMBL/GenBank/DDBJ whole genome shotgun (WGS) entry which is preliminary data.</text>
</comment>
<proteinExistence type="predicted"/>
<evidence type="ECO:0000256" key="1">
    <source>
        <dbReference type="SAM" id="MobiDB-lite"/>
    </source>
</evidence>
<dbReference type="EMBL" id="JAFFHA010000001">
    <property type="protein sequence ID" value="KAK4659182.1"/>
    <property type="molecule type" value="Genomic_DNA"/>
</dbReference>
<dbReference type="RefSeq" id="XP_062748153.1">
    <property type="nucleotide sequence ID" value="XM_062885204.1"/>
</dbReference>
<keyword evidence="3" id="KW-1185">Reference proteome</keyword>
<sequence length="163" mass="18111">MLVADWMPAFKQSEPHRVRRRSLVAATTGVAAARQGESNLNSTTVTLLPPNQRLSRPGRRPTSRSFGRNGPARHRPPSNRFQALAYAPAPPRVATTLSAKHRQRMSPLSSLSPWNRSSITTRPAMFHEPEHMFLQPLMGRVASDDTVKRLPRMLLVTALGICS</sequence>
<gene>
    <name evidence="2" type="ORF">QC762_107937</name>
</gene>
<protein>
    <submittedName>
        <fullName evidence="2">Uncharacterized protein</fullName>
    </submittedName>
</protein>
<evidence type="ECO:0000313" key="2">
    <source>
        <dbReference type="EMBL" id="KAK4659182.1"/>
    </source>
</evidence>
<evidence type="ECO:0000313" key="3">
    <source>
        <dbReference type="Proteomes" id="UP001323405"/>
    </source>
</evidence>
<dbReference type="GeneID" id="87905111"/>
<reference evidence="2 3" key="1">
    <citation type="journal article" date="2023" name="bioRxiv">
        <title>High-quality genome assemblies of four members of thePodospora anserinaspecies complex.</title>
        <authorList>
            <person name="Ament-Velasquez S.L."/>
            <person name="Vogan A.A."/>
            <person name="Wallerman O."/>
            <person name="Hartmann F."/>
            <person name="Gautier V."/>
            <person name="Silar P."/>
            <person name="Giraud T."/>
            <person name="Johannesson H."/>
        </authorList>
    </citation>
    <scope>NUCLEOTIDE SEQUENCE [LARGE SCALE GENOMIC DNA]</scope>
    <source>
        <strain evidence="2 3">CBS 415.72m</strain>
    </source>
</reference>